<keyword evidence="4" id="KW-1185">Reference proteome</keyword>
<dbReference type="InterPro" id="IPR043781">
    <property type="entry name" value="DUF5723"/>
</dbReference>
<keyword evidence="1" id="KW-0732">Signal</keyword>
<feature type="chain" id="PRO_5045819169" evidence="1">
    <location>
        <begin position="20"/>
        <end position="511"/>
    </location>
</feature>
<dbReference type="Proteomes" id="UP001216139">
    <property type="component" value="Chromosome"/>
</dbReference>
<feature type="signal peptide" evidence="1">
    <location>
        <begin position="1"/>
        <end position="19"/>
    </location>
</feature>
<evidence type="ECO:0000256" key="1">
    <source>
        <dbReference type="SAM" id="SignalP"/>
    </source>
</evidence>
<organism evidence="3 4">
    <name type="scientific">Mucilaginibacter jinjuensis</name>
    <dbReference type="NCBI Taxonomy" id="1176721"/>
    <lineage>
        <taxon>Bacteria</taxon>
        <taxon>Pseudomonadati</taxon>
        <taxon>Bacteroidota</taxon>
        <taxon>Sphingobacteriia</taxon>
        <taxon>Sphingobacteriales</taxon>
        <taxon>Sphingobacteriaceae</taxon>
        <taxon>Mucilaginibacter</taxon>
    </lineage>
</organism>
<proteinExistence type="predicted"/>
<feature type="domain" description="DUF5723" evidence="2">
    <location>
        <begin position="92"/>
        <end position="403"/>
    </location>
</feature>
<evidence type="ECO:0000259" key="2">
    <source>
        <dbReference type="Pfam" id="PF18990"/>
    </source>
</evidence>
<dbReference type="RefSeq" id="WP_273633025.1">
    <property type="nucleotide sequence ID" value="NZ_CP117167.1"/>
</dbReference>
<dbReference type="Pfam" id="PF18990">
    <property type="entry name" value="DUF5723"/>
    <property type="match status" value="1"/>
</dbReference>
<gene>
    <name evidence="3" type="ORF">PQO05_11335</name>
</gene>
<protein>
    <submittedName>
        <fullName evidence="3">DUF5723 family protein</fullName>
    </submittedName>
</protein>
<reference evidence="3 4" key="1">
    <citation type="submission" date="2023-02" db="EMBL/GenBank/DDBJ databases">
        <title>Genome sequence of Mucilaginibacter jinjuensis strain KACC 16571.</title>
        <authorList>
            <person name="Kim S."/>
            <person name="Heo J."/>
            <person name="Kwon S.-W."/>
        </authorList>
    </citation>
    <scope>NUCLEOTIDE SEQUENCE [LARGE SCALE GENOMIC DNA]</scope>
    <source>
        <strain evidence="3 4">KACC 16571</strain>
    </source>
</reference>
<evidence type="ECO:0000313" key="3">
    <source>
        <dbReference type="EMBL" id="WCT14526.1"/>
    </source>
</evidence>
<accession>A0ABY7TEQ4</accession>
<name>A0ABY7TEQ4_9SPHI</name>
<evidence type="ECO:0000313" key="4">
    <source>
        <dbReference type="Proteomes" id="UP001216139"/>
    </source>
</evidence>
<dbReference type="EMBL" id="CP117167">
    <property type="protein sequence ID" value="WCT14526.1"/>
    <property type="molecule type" value="Genomic_DNA"/>
</dbReference>
<sequence>MNKILPALILCIFSTQAFAQRFAQYYTNTLYDSFENPSQKVFTPDSSRMFAFNFLFPSLSINAYITGSAQPLIKQGIFLGKTNNSNLTYGQNSANRLYTVDNVYIGMFKVYTSLKGDQEIGFSWQTKGEGNARFTDETVGLFNGNSSFNSTNYKDIANDNYWYQGYHQLSVTYRETLNNQFSVGLKLSALSGIVHEDASINHSDVTFDKPHNQLDLTLAGHNRTTYDPGTFGAANFIPDFRSPGLSFSLGVGQHAEGGINLQYNLKDLGFIRWNANSNVHNFNNTQTVTGVNGNGSSGDLYKVALKILTDRGIKQSFITPTDGRFEVSASKNFGLNDDATFKYIPVLIASKQLFYNGLTGVFTNNLQYHNLMIGVTQSIDDTGYNLGGQLMIKSPNFEFFIGSEQLLHDYSVLLDLRKDNTEINRASASIGAGFYMGFSVKFGHDIETHENASHISTGDDEGGLIRRLLHGVFSITGSRLLHRLQILSGSKVQSRLRPQTVLPRISAMRVE</sequence>